<dbReference type="Pfam" id="PF03966">
    <property type="entry name" value="Trm112p"/>
    <property type="match status" value="1"/>
</dbReference>
<dbReference type="FunFam" id="2.20.25.10:FF:000002">
    <property type="entry name" value="UPF0434 protein YcaR"/>
    <property type="match status" value="1"/>
</dbReference>
<dbReference type="Gene3D" id="2.20.25.10">
    <property type="match status" value="1"/>
</dbReference>
<dbReference type="InterPro" id="IPR005651">
    <property type="entry name" value="Trm112-like"/>
</dbReference>
<reference evidence="4" key="1">
    <citation type="submission" date="2021-04" db="EMBL/GenBank/DDBJ databases">
        <title>Characterizing Neisseria spp. as novel respiratory pathobionts in bronchiectasis.</title>
        <authorList>
            <person name="Li L."/>
            <person name="Mac Aogain M."/>
            <person name="Xu T."/>
            <person name="Jaggi T.K."/>
            <person name="Chan L.Y."/>
            <person name="Keir H.R."/>
            <person name="Dicker A.J."/>
            <person name="Qu J."/>
            <person name="Liu Y."/>
            <person name="Chen H.S."/>
            <person name="Koh M.S."/>
            <person name="Ong T.H."/>
            <person name="Lim A.Y.H."/>
            <person name="Abisheganaden J."/>
            <person name="Low T.B."/>
            <person name="Oliver B.G."/>
            <person name="Tan N.S."/>
            <person name="Fang M."/>
            <person name="Chalmers J.D."/>
            <person name="Chotirmall S.H."/>
        </authorList>
    </citation>
    <scope>NUCLEOTIDE SEQUENCE</scope>
    <source>
        <strain evidence="4">TT0077</strain>
    </source>
</reference>
<proteinExistence type="inferred from homology"/>
<evidence type="ECO:0000313" key="4">
    <source>
        <dbReference type="EMBL" id="UTG70909.1"/>
    </source>
</evidence>
<dbReference type="AlphaFoldDB" id="A0A9X9N2C1"/>
<comment type="similarity">
    <text evidence="1">In the N-terminal section; belongs to the LpxK family.</text>
</comment>
<evidence type="ECO:0000256" key="3">
    <source>
        <dbReference type="HAMAP-Rule" id="MF_01187"/>
    </source>
</evidence>
<evidence type="ECO:0000256" key="2">
    <source>
        <dbReference type="ARBA" id="ARBA00061381"/>
    </source>
</evidence>
<evidence type="ECO:0000313" key="5">
    <source>
        <dbReference type="Proteomes" id="UP001057296"/>
    </source>
</evidence>
<organism evidence="4 5">
    <name type="scientific">Neisseria subflava</name>
    <dbReference type="NCBI Taxonomy" id="28449"/>
    <lineage>
        <taxon>Bacteria</taxon>
        <taxon>Pseudomonadati</taxon>
        <taxon>Pseudomonadota</taxon>
        <taxon>Betaproteobacteria</taxon>
        <taxon>Neisseriales</taxon>
        <taxon>Neisseriaceae</taxon>
        <taxon>Neisseria</taxon>
    </lineage>
</organism>
<accession>A0A9X9N2C1</accession>
<dbReference type="EMBL" id="CP073115">
    <property type="protein sequence ID" value="UTG70909.1"/>
    <property type="molecule type" value="Genomic_DNA"/>
</dbReference>
<dbReference type="Proteomes" id="UP001057296">
    <property type="component" value="Chromosome"/>
</dbReference>
<comment type="similarity">
    <text evidence="2">In the C-terminal section; belongs to the UPF0434 family.</text>
</comment>
<dbReference type="PANTHER" id="PTHR33505">
    <property type="entry name" value="ZGC:162634"/>
    <property type="match status" value="1"/>
</dbReference>
<dbReference type="GO" id="GO:0005829">
    <property type="term" value="C:cytosol"/>
    <property type="evidence" value="ECO:0007669"/>
    <property type="project" value="TreeGrafter"/>
</dbReference>
<comment type="similarity">
    <text evidence="3">Belongs to the UPF0434 family.</text>
</comment>
<dbReference type="HAMAP" id="MF_01187">
    <property type="entry name" value="UPF0434"/>
    <property type="match status" value="1"/>
</dbReference>
<dbReference type="PANTHER" id="PTHR33505:SF4">
    <property type="entry name" value="PROTEIN PREY, MITOCHONDRIAL"/>
    <property type="match status" value="1"/>
</dbReference>
<protein>
    <recommendedName>
        <fullName evidence="3">UPF0434 protein KCG54_07395</fullName>
    </recommendedName>
</protein>
<sequence>MLVCPVTKGKLEYHQDKQELWSRQAKLAYPIRDGIPYMLENEARPLSEEELKA</sequence>
<evidence type="ECO:0000256" key="1">
    <source>
        <dbReference type="ARBA" id="ARBA00061313"/>
    </source>
</evidence>
<gene>
    <name evidence="4" type="ORF">KCG54_07395</name>
</gene>
<dbReference type="SUPFAM" id="SSF158997">
    <property type="entry name" value="Trm112p-like"/>
    <property type="match status" value="1"/>
</dbReference>
<name>A0A9X9N2C1_NEISU</name>